<dbReference type="EMBL" id="SELH01000011">
    <property type="protein sequence ID" value="TWP30500.1"/>
    <property type="molecule type" value="Genomic_DNA"/>
</dbReference>
<dbReference type="OrthoDB" id="9113831at2"/>
<gene>
    <name evidence="1" type="ORF">ETU09_00430</name>
</gene>
<evidence type="ECO:0008006" key="3">
    <source>
        <dbReference type="Google" id="ProtNLM"/>
    </source>
</evidence>
<dbReference type="RefSeq" id="WP_146291169.1">
    <property type="nucleotide sequence ID" value="NZ_SELH01000011.1"/>
</dbReference>
<keyword evidence="2" id="KW-1185">Reference proteome</keyword>
<dbReference type="Proteomes" id="UP000319499">
    <property type="component" value="Unassembled WGS sequence"/>
</dbReference>
<evidence type="ECO:0000313" key="1">
    <source>
        <dbReference type="EMBL" id="TWP30500.1"/>
    </source>
</evidence>
<comment type="caution">
    <text evidence="1">The sequence shown here is derived from an EMBL/GenBank/DDBJ whole genome shotgun (WGS) entry which is preliminary data.</text>
</comment>
<organism evidence="1 2">
    <name type="scientific">Apibacter muscae</name>
    <dbReference type="NCBI Taxonomy" id="2509004"/>
    <lineage>
        <taxon>Bacteria</taxon>
        <taxon>Pseudomonadati</taxon>
        <taxon>Bacteroidota</taxon>
        <taxon>Flavobacteriia</taxon>
        <taxon>Flavobacteriales</taxon>
        <taxon>Weeksellaceae</taxon>
        <taxon>Apibacter</taxon>
    </lineage>
</organism>
<dbReference type="CDD" id="cd22641">
    <property type="entry name" value="C24-like"/>
    <property type="match status" value="1"/>
</dbReference>
<proteinExistence type="predicted"/>
<accession>A0A563DK00</accession>
<dbReference type="AlphaFoldDB" id="A0A563DK00"/>
<protein>
    <recommendedName>
        <fullName evidence="3">Tail fiber protein</fullName>
    </recommendedName>
</protein>
<sequence length="266" mass="29236">MNKLEYNNAGGYPLTTNRLGDIQDSYAPLLNGLGAMTGSLSIISGCQENGNQITDGVVQIENEIFEFKAGIKQENVTLFEEKIAKEFENGEAKAVLNKRYISFGTGATSYKWADFKRVPVLNKLEDTFKTLLEQLTIRVATLEKKNAVFQTGGAMVFWNKPANEIPMGWREVTDWRGRIPIGLNPNDADFYPLGKTGGLKKKSLSIAEMPAHTHEGTSGAPIYSDGKAKFISGYDKSGGTTGYTGGSQPFSIMNPYRVVYFIEFVG</sequence>
<evidence type="ECO:0000313" key="2">
    <source>
        <dbReference type="Proteomes" id="UP000319499"/>
    </source>
</evidence>
<name>A0A563DK00_9FLAO</name>
<reference evidence="1 2" key="1">
    <citation type="submission" date="2019-02" db="EMBL/GenBank/DDBJ databases">
        <title>Apibacter muscae sp. nov.: a novel member of the house fly microbiota.</title>
        <authorList>
            <person name="Park R."/>
        </authorList>
    </citation>
    <scope>NUCLEOTIDE SEQUENCE [LARGE SCALE GENOMIC DNA]</scope>
    <source>
        <strain evidence="1 2">AL1</strain>
    </source>
</reference>
<dbReference type="SUPFAM" id="SSF88874">
    <property type="entry name" value="Receptor-binding domain of short tail fibre protein gp12"/>
    <property type="match status" value="1"/>
</dbReference>